<comment type="caution">
    <text evidence="3">The sequence shown here is derived from an EMBL/GenBank/DDBJ whole genome shotgun (WGS) entry which is preliminary data.</text>
</comment>
<dbReference type="CDD" id="cd08901">
    <property type="entry name" value="SRPBCC_CalC_Aha1-like_8"/>
    <property type="match status" value="1"/>
</dbReference>
<gene>
    <name evidence="3" type="ORF">BAE39_06530</name>
</gene>
<dbReference type="InterPro" id="IPR013538">
    <property type="entry name" value="ASHA1/2-like_C"/>
</dbReference>
<proteinExistence type="inferred from homology"/>
<dbReference type="GeneID" id="66681495"/>
<evidence type="ECO:0000313" key="4">
    <source>
        <dbReference type="Proteomes" id="UP000093748"/>
    </source>
</evidence>
<dbReference type="OrthoDB" id="9806378at2"/>
<evidence type="ECO:0000256" key="1">
    <source>
        <dbReference type="ARBA" id="ARBA00006817"/>
    </source>
</evidence>
<protein>
    <submittedName>
        <fullName evidence="3">Polyketide cyclase</fullName>
    </submittedName>
</protein>
<dbReference type="RefSeq" id="WP_032932095.1">
    <property type="nucleotide sequence ID" value="NZ_LZTH01000015.1"/>
</dbReference>
<evidence type="ECO:0000313" key="3">
    <source>
        <dbReference type="EMBL" id="OBP83152.1"/>
    </source>
</evidence>
<reference evidence="4" key="1">
    <citation type="submission" date="2016-06" db="EMBL/GenBank/DDBJ databases">
        <title>NZP2037 Pacbio-Illumina hybrid assembly.</title>
        <authorList>
            <person name="Ramsay J.P."/>
        </authorList>
    </citation>
    <scope>NUCLEOTIDE SEQUENCE [LARGE SCALE GENOMIC DNA]</scope>
    <source>
        <strain evidence="4">R7ANS::ICEMlSym2042</strain>
    </source>
</reference>
<name>A0A1A5IIB4_RHILI</name>
<dbReference type="AlphaFoldDB" id="A0A1A5IIB4"/>
<dbReference type="Pfam" id="PF08327">
    <property type="entry name" value="AHSA1"/>
    <property type="match status" value="1"/>
</dbReference>
<dbReference type="InterPro" id="IPR023393">
    <property type="entry name" value="START-like_dom_sf"/>
</dbReference>
<organism evidence="3 4">
    <name type="scientific">Rhizobium loti</name>
    <name type="common">Mesorhizobium loti</name>
    <dbReference type="NCBI Taxonomy" id="381"/>
    <lineage>
        <taxon>Bacteria</taxon>
        <taxon>Pseudomonadati</taxon>
        <taxon>Pseudomonadota</taxon>
        <taxon>Alphaproteobacteria</taxon>
        <taxon>Hyphomicrobiales</taxon>
        <taxon>Phyllobacteriaceae</taxon>
        <taxon>Mesorhizobium</taxon>
    </lineage>
</organism>
<evidence type="ECO:0000259" key="2">
    <source>
        <dbReference type="Pfam" id="PF08327"/>
    </source>
</evidence>
<dbReference type="Proteomes" id="UP000093748">
    <property type="component" value="Unassembled WGS sequence"/>
</dbReference>
<accession>A0A1A5IIB4</accession>
<dbReference type="Gene3D" id="3.30.530.20">
    <property type="match status" value="1"/>
</dbReference>
<sequence>MEIRETPTAETGMLIRRPVAEVFEAIVDPAITTKFWFTHGSDRLDSGEEVRWEWRMYGVSTTAKVSEIVRNERIVMQWSDPPTTVVWTFTEMPGDATFLEVRNFGFAGTPDEQVKEAIGSTGGFTLVLAGAKAWLEQGLTLGLIGDRHPKGVPGR</sequence>
<dbReference type="SUPFAM" id="SSF55961">
    <property type="entry name" value="Bet v1-like"/>
    <property type="match status" value="1"/>
</dbReference>
<feature type="domain" description="Activator of Hsp90 ATPase homologue 1/2-like C-terminal" evidence="2">
    <location>
        <begin position="18"/>
        <end position="129"/>
    </location>
</feature>
<comment type="similarity">
    <text evidence="1">Belongs to the AHA1 family.</text>
</comment>
<dbReference type="EMBL" id="LZTJ01000001">
    <property type="protein sequence ID" value="OBP83152.1"/>
    <property type="molecule type" value="Genomic_DNA"/>
</dbReference>